<gene>
    <name evidence="2" type="ORF">EHP00_1187</name>
</gene>
<proteinExistence type="predicted"/>
<name>A0A1W0E8B1_9MICR</name>
<protein>
    <submittedName>
        <fullName evidence="2">Uncharacterized protein</fullName>
    </submittedName>
</protein>
<evidence type="ECO:0000313" key="3">
    <source>
        <dbReference type="Proteomes" id="UP000192758"/>
    </source>
</evidence>
<keyword evidence="1" id="KW-0812">Transmembrane</keyword>
<comment type="caution">
    <text evidence="2">The sequence shown here is derived from an EMBL/GenBank/DDBJ whole genome shotgun (WGS) entry which is preliminary data.</text>
</comment>
<dbReference type="Proteomes" id="UP000192758">
    <property type="component" value="Unassembled WGS sequence"/>
</dbReference>
<feature type="transmembrane region" description="Helical" evidence="1">
    <location>
        <begin position="12"/>
        <end position="30"/>
    </location>
</feature>
<organism evidence="2 3">
    <name type="scientific">Ecytonucleospora hepatopenaei</name>
    <dbReference type="NCBI Taxonomy" id="646526"/>
    <lineage>
        <taxon>Eukaryota</taxon>
        <taxon>Fungi</taxon>
        <taxon>Fungi incertae sedis</taxon>
        <taxon>Microsporidia</taxon>
        <taxon>Enterocytozoonidae</taxon>
        <taxon>Ecytonucleospora</taxon>
    </lineage>
</organism>
<dbReference type="AlphaFoldDB" id="A0A1W0E8B1"/>
<sequence>MFDFVFDFLFNINSNFNFIVTFYILLSFIFTKPNKHNKIYCNFKNYKRHNKIIPYKINKDNIYSKECNKQFYIIDDTLKSYNEQIFIAQWQFESTVKLMFNLETTKKYTTKEEIREKINKIIKDIEKSYNSINNLRDNMKNTGILIENNTILSKNGKEELLCKLMEMESKRNLYLLRLHNIKSEILTYKL</sequence>
<keyword evidence="1" id="KW-0472">Membrane</keyword>
<reference evidence="2 3" key="1">
    <citation type="journal article" date="2017" name="Environ. Microbiol.">
        <title>Decay of the glycolytic pathway and adaptation to intranuclear parasitism within Enterocytozoonidae microsporidia.</title>
        <authorList>
            <person name="Wiredu Boakye D."/>
            <person name="Jaroenlak P."/>
            <person name="Prachumwat A."/>
            <person name="Williams T.A."/>
            <person name="Bateman K.S."/>
            <person name="Itsathitphaisarn O."/>
            <person name="Sritunyalucksana K."/>
            <person name="Paszkiewicz K.H."/>
            <person name="Moore K.A."/>
            <person name="Stentiford G.D."/>
            <person name="Williams B.A."/>
        </authorList>
    </citation>
    <scope>NUCLEOTIDE SEQUENCE [LARGE SCALE GENOMIC DNA]</scope>
    <source>
        <strain evidence="2 3">TH1</strain>
    </source>
</reference>
<accession>A0A1W0E8B1</accession>
<dbReference type="EMBL" id="MNPJ01000009">
    <property type="protein sequence ID" value="OQS55456.1"/>
    <property type="molecule type" value="Genomic_DNA"/>
</dbReference>
<keyword evidence="3" id="KW-1185">Reference proteome</keyword>
<keyword evidence="1" id="KW-1133">Transmembrane helix</keyword>
<evidence type="ECO:0000256" key="1">
    <source>
        <dbReference type="SAM" id="Phobius"/>
    </source>
</evidence>
<dbReference type="VEuPathDB" id="MicrosporidiaDB:EHP00_1187"/>
<evidence type="ECO:0000313" key="2">
    <source>
        <dbReference type="EMBL" id="OQS55456.1"/>
    </source>
</evidence>